<dbReference type="EMBL" id="NRSZ01000312">
    <property type="protein sequence ID" value="PNY28051.1"/>
    <property type="molecule type" value="Genomic_DNA"/>
</dbReference>
<feature type="compositionally biased region" description="Low complexity" evidence="5">
    <location>
        <begin position="286"/>
        <end position="322"/>
    </location>
</feature>
<dbReference type="SMART" id="SM00064">
    <property type="entry name" value="FYVE"/>
    <property type="match status" value="1"/>
</dbReference>
<dbReference type="Proteomes" id="UP000236621">
    <property type="component" value="Unassembled WGS sequence"/>
</dbReference>
<dbReference type="PANTHER" id="PTHR23164:SF30">
    <property type="entry name" value="EARLY ENDOSOME ANTIGEN 1"/>
    <property type="match status" value="1"/>
</dbReference>
<evidence type="ECO:0000256" key="2">
    <source>
        <dbReference type="ARBA" id="ARBA00022771"/>
    </source>
</evidence>
<proteinExistence type="predicted"/>
<gene>
    <name evidence="7" type="ORF">TCAP_02033</name>
</gene>
<dbReference type="InterPro" id="IPR011011">
    <property type="entry name" value="Znf_FYVE_PHD"/>
</dbReference>
<evidence type="ECO:0000313" key="8">
    <source>
        <dbReference type="Proteomes" id="UP000236621"/>
    </source>
</evidence>
<evidence type="ECO:0000259" key="6">
    <source>
        <dbReference type="PROSITE" id="PS50178"/>
    </source>
</evidence>
<feature type="compositionally biased region" description="Polar residues" evidence="5">
    <location>
        <begin position="80"/>
        <end position="108"/>
    </location>
</feature>
<sequence length="333" mass="36403">SVVSVGRSSPSVRRLCPSRIRDGVPPSSPATLAHPRRQSAFGPPLANTKLIMAADLIMPTLPGNQHRSRHFLPPSRPLHNRSQSYHVSGPQISPISISDAGSNHANSTPPSPRGHRERLGRPMYMPAVLRPCDEFPSKKVARCKTTGSSSDSDSDSTLRRANSNIMALASLGGLGHRLGRRSTDDSAKTLDGDWNLDSFPEVTALPTRKHWKPDPESSICDDPTCKRSFSYFVRRHHCRRCGHIFCDWHSNYVLPLDQDAHFNPRAALSRACNHCYQEVKLLHTSQSSSSTSSAPHATTSTPMTARPAGATPTTPGGPEVAASVPRDWNWSTF</sequence>
<dbReference type="OrthoDB" id="10018316at2759"/>
<protein>
    <submittedName>
        <fullName evidence="7">Molybdenum cofactor biosynthesis protein 1</fullName>
    </submittedName>
</protein>
<dbReference type="CDD" id="cd15760">
    <property type="entry name" value="FYVE_scVPS27p_like"/>
    <property type="match status" value="1"/>
</dbReference>
<reference evidence="7 8" key="1">
    <citation type="submission" date="2017-08" db="EMBL/GenBank/DDBJ databases">
        <title>Harnessing the power of phylogenomics to disentangle the directionality and signatures of interkingdom host jumping in the parasitic fungal genus Tolypocladium.</title>
        <authorList>
            <person name="Quandt C.A."/>
            <person name="Patterson W."/>
            <person name="Spatafora J.W."/>
        </authorList>
    </citation>
    <scope>NUCLEOTIDE SEQUENCE [LARGE SCALE GENOMIC DNA]</scope>
    <source>
        <strain evidence="7 8">CBS 113982</strain>
    </source>
</reference>
<evidence type="ECO:0000256" key="5">
    <source>
        <dbReference type="SAM" id="MobiDB-lite"/>
    </source>
</evidence>
<feature type="non-terminal residue" evidence="7">
    <location>
        <position position="1"/>
    </location>
</feature>
<feature type="domain" description="FYVE-type" evidence="6">
    <location>
        <begin position="225"/>
        <end position="280"/>
    </location>
</feature>
<dbReference type="InterPro" id="IPR000306">
    <property type="entry name" value="Znf_FYVE"/>
</dbReference>
<dbReference type="Gene3D" id="3.30.40.10">
    <property type="entry name" value="Zinc/RING finger domain, C3HC4 (zinc finger)"/>
    <property type="match status" value="1"/>
</dbReference>
<dbReference type="InterPro" id="IPR013083">
    <property type="entry name" value="Znf_RING/FYVE/PHD"/>
</dbReference>
<keyword evidence="1" id="KW-0479">Metal-binding</keyword>
<dbReference type="InterPro" id="IPR017455">
    <property type="entry name" value="Znf_FYVE-rel"/>
</dbReference>
<dbReference type="SUPFAM" id="SSF57903">
    <property type="entry name" value="FYVE/PHD zinc finger"/>
    <property type="match status" value="1"/>
</dbReference>
<dbReference type="PROSITE" id="PS50178">
    <property type="entry name" value="ZF_FYVE"/>
    <property type="match status" value="1"/>
</dbReference>
<evidence type="ECO:0000256" key="1">
    <source>
        <dbReference type="ARBA" id="ARBA00022723"/>
    </source>
</evidence>
<dbReference type="STRING" id="45235.A0A2K3QKI6"/>
<keyword evidence="2 4" id="KW-0863">Zinc-finger</keyword>
<dbReference type="AlphaFoldDB" id="A0A2K3QKI6"/>
<evidence type="ECO:0000313" key="7">
    <source>
        <dbReference type="EMBL" id="PNY28051.1"/>
    </source>
</evidence>
<feature type="region of interest" description="Disordered" evidence="5">
    <location>
        <begin position="1"/>
        <end position="43"/>
    </location>
</feature>
<feature type="region of interest" description="Disordered" evidence="5">
    <location>
        <begin position="286"/>
        <end position="333"/>
    </location>
</feature>
<accession>A0A2K3QKI6</accession>
<organism evidence="7 8">
    <name type="scientific">Tolypocladium capitatum</name>
    <dbReference type="NCBI Taxonomy" id="45235"/>
    <lineage>
        <taxon>Eukaryota</taxon>
        <taxon>Fungi</taxon>
        <taxon>Dikarya</taxon>
        <taxon>Ascomycota</taxon>
        <taxon>Pezizomycotina</taxon>
        <taxon>Sordariomycetes</taxon>
        <taxon>Hypocreomycetidae</taxon>
        <taxon>Hypocreales</taxon>
        <taxon>Ophiocordycipitaceae</taxon>
        <taxon>Tolypocladium</taxon>
    </lineage>
</organism>
<comment type="caution">
    <text evidence="7">The sequence shown here is derived from an EMBL/GenBank/DDBJ whole genome shotgun (WGS) entry which is preliminary data.</text>
</comment>
<feature type="region of interest" description="Disordered" evidence="5">
    <location>
        <begin position="139"/>
        <end position="158"/>
    </location>
</feature>
<name>A0A2K3QKI6_9HYPO</name>
<keyword evidence="8" id="KW-1185">Reference proteome</keyword>
<dbReference type="GO" id="GO:0008270">
    <property type="term" value="F:zinc ion binding"/>
    <property type="evidence" value="ECO:0007669"/>
    <property type="project" value="UniProtKB-KW"/>
</dbReference>
<dbReference type="PANTHER" id="PTHR23164">
    <property type="entry name" value="EARLY ENDOSOME ANTIGEN 1"/>
    <property type="match status" value="1"/>
</dbReference>
<evidence type="ECO:0000256" key="3">
    <source>
        <dbReference type="ARBA" id="ARBA00022833"/>
    </source>
</evidence>
<feature type="region of interest" description="Disordered" evidence="5">
    <location>
        <begin position="61"/>
        <end position="119"/>
    </location>
</feature>
<feature type="compositionally biased region" description="Low complexity" evidence="5">
    <location>
        <begin position="1"/>
        <end position="14"/>
    </location>
</feature>
<keyword evidence="3" id="KW-0862">Zinc</keyword>
<evidence type="ECO:0000256" key="4">
    <source>
        <dbReference type="PROSITE-ProRule" id="PRU00091"/>
    </source>
</evidence>
<dbReference type="Pfam" id="PF01363">
    <property type="entry name" value="FYVE"/>
    <property type="match status" value="1"/>
</dbReference>